<dbReference type="EMBL" id="VDEP01000069">
    <property type="protein sequence ID" value="KAA1134077.1"/>
    <property type="molecule type" value="Genomic_DNA"/>
</dbReference>
<reference evidence="1 2" key="1">
    <citation type="submission" date="2019-05" db="EMBL/GenBank/DDBJ databases">
        <title>Emergence of the Ug99 lineage of the wheat stem rust pathogen through somatic hybridization.</title>
        <authorList>
            <person name="Li F."/>
            <person name="Upadhyaya N.M."/>
            <person name="Sperschneider J."/>
            <person name="Matny O."/>
            <person name="Nguyen-Phuc H."/>
            <person name="Mago R."/>
            <person name="Raley C."/>
            <person name="Miller M.E."/>
            <person name="Silverstein K.A.T."/>
            <person name="Henningsen E."/>
            <person name="Hirsch C.D."/>
            <person name="Visser B."/>
            <person name="Pretorius Z.A."/>
            <person name="Steffenson B.J."/>
            <person name="Schwessinger B."/>
            <person name="Dodds P.N."/>
            <person name="Figueroa M."/>
        </authorList>
    </citation>
    <scope>NUCLEOTIDE SEQUENCE [LARGE SCALE GENOMIC DNA]</scope>
    <source>
        <strain evidence="1 2">Ug99</strain>
    </source>
</reference>
<name>A0A5B0S888_PUCGR</name>
<dbReference type="AlphaFoldDB" id="A0A5B0S888"/>
<comment type="caution">
    <text evidence="1">The sequence shown here is derived from an EMBL/GenBank/DDBJ whole genome shotgun (WGS) entry which is preliminary data.</text>
</comment>
<proteinExistence type="predicted"/>
<sequence length="125" mass="13936">MARFLIGTVGQSRSDMSSSERLLPTTARDGDRLRNSYSACRRTGFFNSLSVTFTAQINRASKSAPTYGCPSGEGKPRMGRALHRVDKAREPNIRLVCCNDPKNRSAVARWHTAFLYFSDCSWKPG</sequence>
<accession>A0A5B0S888</accession>
<organism evidence="1 2">
    <name type="scientific">Puccinia graminis f. sp. tritici</name>
    <dbReference type="NCBI Taxonomy" id="56615"/>
    <lineage>
        <taxon>Eukaryota</taxon>
        <taxon>Fungi</taxon>
        <taxon>Dikarya</taxon>
        <taxon>Basidiomycota</taxon>
        <taxon>Pucciniomycotina</taxon>
        <taxon>Pucciniomycetes</taxon>
        <taxon>Pucciniales</taxon>
        <taxon>Pucciniaceae</taxon>
        <taxon>Puccinia</taxon>
    </lineage>
</organism>
<evidence type="ECO:0000313" key="2">
    <source>
        <dbReference type="Proteomes" id="UP000325313"/>
    </source>
</evidence>
<dbReference type="Proteomes" id="UP000325313">
    <property type="component" value="Unassembled WGS sequence"/>
</dbReference>
<protein>
    <submittedName>
        <fullName evidence="1">Uncharacterized protein</fullName>
    </submittedName>
</protein>
<evidence type="ECO:0000313" key="1">
    <source>
        <dbReference type="EMBL" id="KAA1134077.1"/>
    </source>
</evidence>
<gene>
    <name evidence="1" type="ORF">PGTUg99_024421</name>
</gene>